<name>C5LUW8_PERM5</name>
<feature type="transmembrane region" description="Helical" evidence="2">
    <location>
        <begin position="99"/>
        <end position="126"/>
    </location>
</feature>
<organism evidence="4">
    <name type="scientific">Perkinsus marinus (strain ATCC 50983 / TXsc)</name>
    <dbReference type="NCBI Taxonomy" id="423536"/>
    <lineage>
        <taxon>Eukaryota</taxon>
        <taxon>Sar</taxon>
        <taxon>Alveolata</taxon>
        <taxon>Perkinsozoa</taxon>
        <taxon>Perkinsea</taxon>
        <taxon>Perkinsida</taxon>
        <taxon>Perkinsidae</taxon>
        <taxon>Perkinsus</taxon>
    </lineage>
</organism>
<keyword evidence="2" id="KW-1133">Transmembrane helix</keyword>
<dbReference type="AlphaFoldDB" id="C5LUW8"/>
<dbReference type="InParanoid" id="C5LUW8"/>
<dbReference type="RefSeq" id="XP_002766751.1">
    <property type="nucleotide sequence ID" value="XM_002766705.1"/>
</dbReference>
<evidence type="ECO:0000313" key="3">
    <source>
        <dbReference type="EMBL" id="EEQ99468.1"/>
    </source>
</evidence>
<reference evidence="3 4" key="1">
    <citation type="submission" date="2008-07" db="EMBL/GenBank/DDBJ databases">
        <authorList>
            <person name="El-Sayed N."/>
            <person name="Caler E."/>
            <person name="Inman J."/>
            <person name="Amedeo P."/>
            <person name="Hass B."/>
            <person name="Wortman J."/>
        </authorList>
    </citation>
    <scope>NUCLEOTIDE SEQUENCE [LARGE SCALE GENOMIC DNA]</scope>
    <source>
        <strain evidence="4">ATCC 50983 / TXsc</strain>
    </source>
</reference>
<feature type="transmembrane region" description="Helical" evidence="2">
    <location>
        <begin position="146"/>
        <end position="166"/>
    </location>
</feature>
<evidence type="ECO:0000256" key="1">
    <source>
        <dbReference type="SAM" id="MobiDB-lite"/>
    </source>
</evidence>
<evidence type="ECO:0000313" key="4">
    <source>
        <dbReference type="Proteomes" id="UP000007800"/>
    </source>
</evidence>
<keyword evidence="4" id="KW-1185">Reference proteome</keyword>
<protein>
    <submittedName>
        <fullName evidence="3">Uncharacterized protein</fullName>
    </submittedName>
</protein>
<evidence type="ECO:0000256" key="2">
    <source>
        <dbReference type="SAM" id="Phobius"/>
    </source>
</evidence>
<sequence length="196" mass="21877">MIRSCLAQPPPGTTLGGLQPEAEESNCASRAGSDSCKPPDLRRVASAAGRLSAAELSRISRAYEDADSETKDVNAGEYLFLGNFTMQFWNAFNNWNFRYWVYLLFVGFIVHTVEHLSTYFLTKAAIQQDEESALMLASPFDTWVGYFYFIFGPVFGLCLVGSSNLLRAQSDLFSSMMDRLQFKGEKDGSYDLGIHV</sequence>
<keyword evidence="2" id="KW-0472">Membrane</keyword>
<keyword evidence="2" id="KW-0812">Transmembrane</keyword>
<dbReference type="GeneID" id="9050876"/>
<gene>
    <name evidence="3" type="ORF">Pmar_PMAR025856</name>
</gene>
<accession>C5LUW8</accession>
<dbReference type="Proteomes" id="UP000007800">
    <property type="component" value="Unassembled WGS sequence"/>
</dbReference>
<feature type="region of interest" description="Disordered" evidence="1">
    <location>
        <begin position="1"/>
        <end position="39"/>
    </location>
</feature>
<proteinExistence type="predicted"/>
<dbReference type="EMBL" id="GG685688">
    <property type="protein sequence ID" value="EEQ99468.1"/>
    <property type="molecule type" value="Genomic_DNA"/>
</dbReference>